<accession>A0ABV3H153</accession>
<name>A0ABV3H153_9ACTN</name>
<gene>
    <name evidence="1" type="ORF">AB0K40_10205</name>
</gene>
<evidence type="ECO:0000313" key="1">
    <source>
        <dbReference type="EMBL" id="MEV4285865.1"/>
    </source>
</evidence>
<protein>
    <submittedName>
        <fullName evidence="1">Uncharacterized protein</fullName>
    </submittedName>
</protein>
<dbReference type="EMBL" id="JBFARM010000003">
    <property type="protein sequence ID" value="MEV4285865.1"/>
    <property type="molecule type" value="Genomic_DNA"/>
</dbReference>
<sequence length="70" mass="7593">MVMTLISASAGDIMPESAVELAESGIAWHDLPEHAQAWATEQGYGEDEHELLYVIPGESVELDGWPTLVV</sequence>
<dbReference type="Proteomes" id="UP001552427">
    <property type="component" value="Unassembled WGS sequence"/>
</dbReference>
<proteinExistence type="predicted"/>
<keyword evidence="2" id="KW-1185">Reference proteome</keyword>
<dbReference type="RefSeq" id="WP_364447129.1">
    <property type="nucleotide sequence ID" value="NZ_JBFARM010000003.1"/>
</dbReference>
<organism evidence="1 2">
    <name type="scientific">Nonomuraea bangladeshensis</name>
    <dbReference type="NCBI Taxonomy" id="404385"/>
    <lineage>
        <taxon>Bacteria</taxon>
        <taxon>Bacillati</taxon>
        <taxon>Actinomycetota</taxon>
        <taxon>Actinomycetes</taxon>
        <taxon>Streptosporangiales</taxon>
        <taxon>Streptosporangiaceae</taxon>
        <taxon>Nonomuraea</taxon>
    </lineage>
</organism>
<reference evidence="1 2" key="1">
    <citation type="submission" date="2024-06" db="EMBL/GenBank/DDBJ databases">
        <title>The Natural Products Discovery Center: Release of the First 8490 Sequenced Strains for Exploring Actinobacteria Biosynthetic Diversity.</title>
        <authorList>
            <person name="Kalkreuter E."/>
            <person name="Kautsar S.A."/>
            <person name="Yang D."/>
            <person name="Bader C.D."/>
            <person name="Teijaro C.N."/>
            <person name="Fluegel L."/>
            <person name="Davis C.M."/>
            <person name="Simpson J.R."/>
            <person name="Lauterbach L."/>
            <person name="Steele A.D."/>
            <person name="Gui C."/>
            <person name="Meng S."/>
            <person name="Li G."/>
            <person name="Viehrig K."/>
            <person name="Ye F."/>
            <person name="Su P."/>
            <person name="Kiefer A.F."/>
            <person name="Nichols A."/>
            <person name="Cepeda A.J."/>
            <person name="Yan W."/>
            <person name="Fan B."/>
            <person name="Jiang Y."/>
            <person name="Adhikari A."/>
            <person name="Zheng C.-J."/>
            <person name="Schuster L."/>
            <person name="Cowan T.M."/>
            <person name="Smanski M.J."/>
            <person name="Chevrette M.G."/>
            <person name="De Carvalho L.P.S."/>
            <person name="Shen B."/>
        </authorList>
    </citation>
    <scope>NUCLEOTIDE SEQUENCE [LARGE SCALE GENOMIC DNA]</scope>
    <source>
        <strain evidence="1 2">NPDC049574</strain>
    </source>
</reference>
<comment type="caution">
    <text evidence="1">The sequence shown here is derived from an EMBL/GenBank/DDBJ whole genome shotgun (WGS) entry which is preliminary data.</text>
</comment>
<evidence type="ECO:0000313" key="2">
    <source>
        <dbReference type="Proteomes" id="UP001552427"/>
    </source>
</evidence>